<dbReference type="EMBL" id="PIUM01000022">
    <property type="protein sequence ID" value="PKU23254.1"/>
    <property type="molecule type" value="Genomic_DNA"/>
</dbReference>
<comment type="caution">
    <text evidence="1">The sequence shown here is derived from an EMBL/GenBank/DDBJ whole genome shotgun (WGS) entry which is preliminary data.</text>
</comment>
<dbReference type="Proteomes" id="UP000233293">
    <property type="component" value="Unassembled WGS sequence"/>
</dbReference>
<evidence type="ECO:0000313" key="2">
    <source>
        <dbReference type="Proteomes" id="UP000233293"/>
    </source>
</evidence>
<keyword evidence="2" id="KW-1185">Reference proteome</keyword>
<sequence length="77" mass="9143">MAMTTSYDPFIKIQIAFWEGWIRFATDSCQIYGRLIEHHGKILEQQGCFRFHNVIPQGADWFDHYGKRNHDVDVEKV</sequence>
<gene>
    <name evidence="1" type="ORF">CWS72_17670</name>
</gene>
<accession>A0A2N3PS99</accession>
<evidence type="ECO:0000313" key="1">
    <source>
        <dbReference type="EMBL" id="PKU23254.1"/>
    </source>
</evidence>
<proteinExistence type="predicted"/>
<organism evidence="1 2">
    <name type="scientific">Telmatospirillum siberiense</name>
    <dbReference type="NCBI Taxonomy" id="382514"/>
    <lineage>
        <taxon>Bacteria</taxon>
        <taxon>Pseudomonadati</taxon>
        <taxon>Pseudomonadota</taxon>
        <taxon>Alphaproteobacteria</taxon>
        <taxon>Rhodospirillales</taxon>
        <taxon>Rhodospirillaceae</taxon>
        <taxon>Telmatospirillum</taxon>
    </lineage>
</organism>
<dbReference type="AlphaFoldDB" id="A0A2N3PS99"/>
<name>A0A2N3PS99_9PROT</name>
<protein>
    <submittedName>
        <fullName evidence="1">Uncharacterized protein</fullName>
    </submittedName>
</protein>
<reference evidence="2" key="1">
    <citation type="submission" date="2017-12" db="EMBL/GenBank/DDBJ databases">
        <title>Draft genome sequence of Telmatospirillum siberiense 26-4b1T, an acidotolerant peatland alphaproteobacterium potentially involved in sulfur cycling.</title>
        <authorList>
            <person name="Hausmann B."/>
            <person name="Pjevac P."/>
            <person name="Schreck K."/>
            <person name="Herbold C.W."/>
            <person name="Daims H."/>
            <person name="Wagner M."/>
            <person name="Pester M."/>
            <person name="Loy A."/>
        </authorList>
    </citation>
    <scope>NUCLEOTIDE SEQUENCE [LARGE SCALE GENOMIC DNA]</scope>
    <source>
        <strain evidence="2">26-4b1</strain>
    </source>
</reference>